<evidence type="ECO:0000256" key="6">
    <source>
        <dbReference type="RuleBase" id="RU004335"/>
    </source>
</evidence>
<name>A0AAV0F4E8_9ASTE</name>
<evidence type="ECO:0000256" key="2">
    <source>
        <dbReference type="ARBA" id="ARBA00022729"/>
    </source>
</evidence>
<reference evidence="10" key="1">
    <citation type="submission" date="2022-07" db="EMBL/GenBank/DDBJ databases">
        <authorList>
            <person name="Macas J."/>
            <person name="Novak P."/>
            <person name="Neumann P."/>
        </authorList>
    </citation>
    <scope>NUCLEOTIDE SEQUENCE</scope>
</reference>
<keyword evidence="3" id="KW-0378">Hydrolase</keyword>
<dbReference type="Gene3D" id="3.20.20.80">
    <property type="entry name" value="Glycosidases"/>
    <property type="match status" value="1"/>
</dbReference>
<proteinExistence type="inferred from homology"/>
<dbReference type="InterPro" id="IPR000490">
    <property type="entry name" value="Glyco_hydro_17"/>
</dbReference>
<dbReference type="Gene3D" id="1.20.58.1040">
    <property type="match status" value="1"/>
</dbReference>
<gene>
    <name evidence="10" type="ORF">CEPIT_LOCUS30549</name>
    <name evidence="9" type="ORF">CEPIT_LOCUS4355</name>
</gene>
<keyword evidence="11" id="KW-1185">Reference proteome</keyword>
<dbReference type="Pfam" id="PF00332">
    <property type="entry name" value="Glyco_hydro_17"/>
    <property type="match status" value="1"/>
</dbReference>
<evidence type="ECO:0000256" key="5">
    <source>
        <dbReference type="ARBA" id="ARBA00023295"/>
    </source>
</evidence>
<keyword evidence="7" id="KW-0472">Membrane</keyword>
<dbReference type="SUPFAM" id="SSF51445">
    <property type="entry name" value="(Trans)glycosidases"/>
    <property type="match status" value="1"/>
</dbReference>
<keyword evidence="4" id="KW-1015">Disulfide bond</keyword>
<dbReference type="SMART" id="SM00768">
    <property type="entry name" value="X8"/>
    <property type="match status" value="1"/>
</dbReference>
<evidence type="ECO:0000313" key="11">
    <source>
        <dbReference type="Proteomes" id="UP001152523"/>
    </source>
</evidence>
<sequence length="519" mass="57703">MAVAERRKLNGGAGTLFFPAWVPVPAVLLLVVLVGGGGGIRGAEGFVGIYWGRYATQSLVPSVVVDLLQQNGLTEIRLSAPSVNVMEALQSSSLGVTVAIQSDFIRRMKWNNIRTIDDWVAELLVVPIKRGVKIKTLVVLEEPYLTAAGRIPINNATDVFKEAVASLENHGMSHVRTTTIQSPDILKIVKKPSESDFRDEYKAKMLEYLNLYNRTNNSFYMYNLYPLTSLVDNNWPLEFAFMDNNSSFSVVDGPYTYTNIFEFLFDALVVAIEKAGFPDMEIVVGEIGFPTDGGKYATPENAERFHRGFLKHIVQKKGTPRRPNMNIDVFLGTLLDENKYPLLLGPYRRHRGIYNFDGVPKFKIDFSGQGRDIYPSTAKGIVKMPSRWCIFNGDMSNATKVEEQMQFACATSDCTPLYPHSTCSNLNHTWNVSYAFNVYYQSNNQELDNGACDFSGLGVLTPFDPSTGACQFPVEILTAEKVDGGIQLLNYVGYGSGPRGTTYSIALSFFVIFLSMVLL</sequence>
<evidence type="ECO:0000259" key="8">
    <source>
        <dbReference type="SMART" id="SM00768"/>
    </source>
</evidence>
<protein>
    <recommendedName>
        <fullName evidence="8">X8 domain-containing protein</fullName>
    </recommendedName>
</protein>
<dbReference type="GO" id="GO:0005975">
    <property type="term" value="P:carbohydrate metabolic process"/>
    <property type="evidence" value="ECO:0007669"/>
    <property type="project" value="InterPro"/>
</dbReference>
<evidence type="ECO:0000256" key="4">
    <source>
        <dbReference type="ARBA" id="ARBA00023157"/>
    </source>
</evidence>
<evidence type="ECO:0000313" key="9">
    <source>
        <dbReference type="EMBL" id="CAH9072570.1"/>
    </source>
</evidence>
<keyword evidence="7" id="KW-0812">Transmembrane</keyword>
<comment type="similarity">
    <text evidence="1 6">Belongs to the glycosyl hydrolase 17 family.</text>
</comment>
<organism evidence="10 11">
    <name type="scientific">Cuscuta epithymum</name>
    <dbReference type="NCBI Taxonomy" id="186058"/>
    <lineage>
        <taxon>Eukaryota</taxon>
        <taxon>Viridiplantae</taxon>
        <taxon>Streptophyta</taxon>
        <taxon>Embryophyta</taxon>
        <taxon>Tracheophyta</taxon>
        <taxon>Spermatophyta</taxon>
        <taxon>Magnoliopsida</taxon>
        <taxon>eudicotyledons</taxon>
        <taxon>Gunneridae</taxon>
        <taxon>Pentapetalae</taxon>
        <taxon>asterids</taxon>
        <taxon>lamiids</taxon>
        <taxon>Solanales</taxon>
        <taxon>Convolvulaceae</taxon>
        <taxon>Cuscuteae</taxon>
        <taxon>Cuscuta</taxon>
        <taxon>Cuscuta subgen. Cuscuta</taxon>
    </lineage>
</organism>
<dbReference type="EMBL" id="CAMAPF010000959">
    <property type="protein sequence ID" value="CAH9130331.1"/>
    <property type="molecule type" value="Genomic_DNA"/>
</dbReference>
<dbReference type="Proteomes" id="UP001152523">
    <property type="component" value="Unassembled WGS sequence"/>
</dbReference>
<keyword evidence="5" id="KW-0326">Glycosidase</keyword>
<comment type="caution">
    <text evidence="10">The sequence shown here is derived from an EMBL/GenBank/DDBJ whole genome shotgun (WGS) entry which is preliminary data.</text>
</comment>
<accession>A0AAV0F4E8</accession>
<dbReference type="Pfam" id="PF07983">
    <property type="entry name" value="X8"/>
    <property type="match status" value="1"/>
</dbReference>
<keyword evidence="2" id="KW-0732">Signal</keyword>
<evidence type="ECO:0000256" key="3">
    <source>
        <dbReference type="ARBA" id="ARBA00022801"/>
    </source>
</evidence>
<feature type="transmembrane region" description="Helical" evidence="7">
    <location>
        <begin position="20"/>
        <end position="40"/>
    </location>
</feature>
<dbReference type="InterPro" id="IPR044965">
    <property type="entry name" value="Glyco_hydro_17_plant"/>
</dbReference>
<dbReference type="PANTHER" id="PTHR32227">
    <property type="entry name" value="GLUCAN ENDO-1,3-BETA-GLUCOSIDASE BG1-RELATED-RELATED"/>
    <property type="match status" value="1"/>
</dbReference>
<feature type="domain" description="X8" evidence="8">
    <location>
        <begin position="387"/>
        <end position="472"/>
    </location>
</feature>
<dbReference type="GO" id="GO:0004553">
    <property type="term" value="F:hydrolase activity, hydrolyzing O-glycosyl compounds"/>
    <property type="evidence" value="ECO:0007669"/>
    <property type="project" value="InterPro"/>
</dbReference>
<evidence type="ECO:0000313" key="10">
    <source>
        <dbReference type="EMBL" id="CAH9130331.1"/>
    </source>
</evidence>
<keyword evidence="7" id="KW-1133">Transmembrane helix</keyword>
<evidence type="ECO:0000256" key="1">
    <source>
        <dbReference type="ARBA" id="ARBA00008773"/>
    </source>
</evidence>
<dbReference type="EMBL" id="CAMAPF010000022">
    <property type="protein sequence ID" value="CAH9072570.1"/>
    <property type="molecule type" value="Genomic_DNA"/>
</dbReference>
<evidence type="ECO:0000256" key="7">
    <source>
        <dbReference type="SAM" id="Phobius"/>
    </source>
</evidence>
<dbReference type="AlphaFoldDB" id="A0AAV0F4E8"/>
<dbReference type="InterPro" id="IPR012946">
    <property type="entry name" value="X8"/>
</dbReference>
<dbReference type="InterPro" id="IPR017853">
    <property type="entry name" value="GH"/>
</dbReference>